<dbReference type="Pfam" id="PF00650">
    <property type="entry name" value="CRAL_TRIO"/>
    <property type="match status" value="1"/>
</dbReference>
<keyword evidence="2" id="KW-0697">Rotamase</keyword>
<dbReference type="InterPro" id="IPR036865">
    <property type="entry name" value="CRAL-TRIO_dom_sf"/>
</dbReference>
<keyword evidence="3 6" id="KW-0413">Isomerase</keyword>
<comment type="caution">
    <text evidence="6">The sequence shown here is derived from an EMBL/GenBank/DDBJ whole genome shotgun (WGS) entry which is preliminary data.</text>
</comment>
<proteinExistence type="predicted"/>
<feature type="domain" description="CRAL-TRIO" evidence="5">
    <location>
        <begin position="416"/>
        <end position="563"/>
    </location>
</feature>
<sequence length="605" mass="66264">MACASCPLDTRWQYDFLPLAGRHLHFQGSVFHRIIPGFMAQGGDITDGDGTGGLSIYGPKFADESFTRLHARANLLSMANSGPNTNNSQFFILFGQARHLDRKHVVFGEILREDGQVMKRLQDCGSQSGEVKGSVVIKSCGELSGKADEQHSREQETSSFKLGEERPVCAVRQLRLWEQLVPSTFHADGSGQKCDAWAAGPRDIQLAMQRAGASEACSQWLSQCLVTGSFELYSSTREGRKSIQLGCKVPCVSISKNLSRQCWHVAMSACPSTAMQWCAELETTTPSRTRIAEQEDEERKALGQRLPRLRRMPVALGLALLAAKRGSRTIRAADARSEGAARSLAALQERFNDVPQDELLRFARARWRDPDTALAMFSEHRRWRQGSGHPEQLQTALAKTPEGFCASGPMEPGACDGTRVLLVQGARYQLGAAEPEEYTLGICRVLDEIFADAGDEEARVTVLIDVRRGEGWPNPPAIKLLPFIQACARIISAHYPERLRRLIIYPVPWVATVILKIVKKLLDPVTFNKIVAIAGDDQIGSLCGDVSAAQAECLFVATLQDPSKEVRLTAAAALTKLGGLYTQQIAEALAMALEGLDSFTAEARA</sequence>
<dbReference type="PANTHER" id="PTHR11071:SF561">
    <property type="entry name" value="PEPTIDYL-PROLYL CIS-TRANS ISOMERASE D-RELATED"/>
    <property type="match status" value="1"/>
</dbReference>
<dbReference type="Gene3D" id="2.40.100.10">
    <property type="entry name" value="Cyclophilin-like"/>
    <property type="match status" value="1"/>
</dbReference>
<dbReference type="GO" id="GO:0006457">
    <property type="term" value="P:protein folding"/>
    <property type="evidence" value="ECO:0007669"/>
    <property type="project" value="InterPro"/>
</dbReference>
<reference evidence="6 7" key="1">
    <citation type="submission" date="2016-02" db="EMBL/GenBank/DDBJ databases">
        <title>Genome analysis of coral dinoflagellate symbionts highlights evolutionary adaptations to a symbiotic lifestyle.</title>
        <authorList>
            <person name="Aranda M."/>
            <person name="Li Y."/>
            <person name="Liew Y.J."/>
            <person name="Baumgarten S."/>
            <person name="Simakov O."/>
            <person name="Wilson M."/>
            <person name="Piel J."/>
            <person name="Ashoor H."/>
            <person name="Bougouffa S."/>
            <person name="Bajic V.B."/>
            <person name="Ryu T."/>
            <person name="Ravasi T."/>
            <person name="Bayer T."/>
            <person name="Micklem G."/>
            <person name="Kim H."/>
            <person name="Bhak J."/>
            <person name="Lajeunesse T.C."/>
            <person name="Voolstra C.R."/>
        </authorList>
    </citation>
    <scope>NUCLEOTIDE SEQUENCE [LARGE SCALE GENOMIC DNA]</scope>
    <source>
        <strain evidence="6 7">CCMP2467</strain>
    </source>
</reference>
<keyword evidence="7" id="KW-1185">Reference proteome</keyword>
<dbReference type="Gene3D" id="3.40.525.10">
    <property type="entry name" value="CRAL-TRIO lipid binding domain"/>
    <property type="match status" value="1"/>
</dbReference>
<evidence type="ECO:0000259" key="5">
    <source>
        <dbReference type="PROSITE" id="PS50191"/>
    </source>
</evidence>
<dbReference type="Proteomes" id="UP000186817">
    <property type="component" value="Unassembled WGS sequence"/>
</dbReference>
<dbReference type="PANTHER" id="PTHR11071">
    <property type="entry name" value="PEPTIDYL-PROLYL CIS-TRANS ISOMERASE"/>
    <property type="match status" value="1"/>
</dbReference>
<gene>
    <name evidence="6" type="ORF">AK812_SmicGene6012</name>
</gene>
<evidence type="ECO:0000256" key="3">
    <source>
        <dbReference type="ARBA" id="ARBA00023235"/>
    </source>
</evidence>
<dbReference type="OrthoDB" id="412090at2759"/>
<dbReference type="GO" id="GO:0005737">
    <property type="term" value="C:cytoplasm"/>
    <property type="evidence" value="ECO:0007669"/>
    <property type="project" value="TreeGrafter"/>
</dbReference>
<evidence type="ECO:0000313" key="7">
    <source>
        <dbReference type="Proteomes" id="UP000186817"/>
    </source>
</evidence>
<dbReference type="PROSITE" id="PS50191">
    <property type="entry name" value="CRAL_TRIO"/>
    <property type="match status" value="1"/>
</dbReference>
<dbReference type="GO" id="GO:0003755">
    <property type="term" value="F:peptidyl-prolyl cis-trans isomerase activity"/>
    <property type="evidence" value="ECO:0007669"/>
    <property type="project" value="UniProtKB-KW"/>
</dbReference>
<dbReference type="PROSITE" id="PS50072">
    <property type="entry name" value="CSA_PPIASE_2"/>
    <property type="match status" value="1"/>
</dbReference>
<dbReference type="InterPro" id="IPR029000">
    <property type="entry name" value="Cyclophilin-like_dom_sf"/>
</dbReference>
<evidence type="ECO:0000256" key="2">
    <source>
        <dbReference type="ARBA" id="ARBA00023110"/>
    </source>
</evidence>
<evidence type="ECO:0000259" key="4">
    <source>
        <dbReference type="PROSITE" id="PS50072"/>
    </source>
</evidence>
<organism evidence="6 7">
    <name type="scientific">Symbiodinium microadriaticum</name>
    <name type="common">Dinoflagellate</name>
    <name type="synonym">Zooxanthella microadriatica</name>
    <dbReference type="NCBI Taxonomy" id="2951"/>
    <lineage>
        <taxon>Eukaryota</taxon>
        <taxon>Sar</taxon>
        <taxon>Alveolata</taxon>
        <taxon>Dinophyceae</taxon>
        <taxon>Suessiales</taxon>
        <taxon>Symbiodiniaceae</taxon>
        <taxon>Symbiodinium</taxon>
    </lineage>
</organism>
<protein>
    <recommendedName>
        <fullName evidence="1">peptidylprolyl isomerase</fullName>
        <ecNumber evidence="1">5.2.1.8</ecNumber>
    </recommendedName>
</protein>
<dbReference type="EMBL" id="LSRX01000081">
    <property type="protein sequence ID" value="OLQ10308.1"/>
    <property type="molecule type" value="Genomic_DNA"/>
</dbReference>
<dbReference type="GO" id="GO:0016018">
    <property type="term" value="F:cyclosporin A binding"/>
    <property type="evidence" value="ECO:0007669"/>
    <property type="project" value="TreeGrafter"/>
</dbReference>
<dbReference type="EC" id="5.2.1.8" evidence="1"/>
<dbReference type="InterPro" id="IPR001251">
    <property type="entry name" value="CRAL-TRIO_dom"/>
</dbReference>
<name>A0A1Q9ESD3_SYMMI</name>
<dbReference type="SUPFAM" id="SSF52087">
    <property type="entry name" value="CRAL/TRIO domain"/>
    <property type="match status" value="1"/>
</dbReference>
<dbReference type="Pfam" id="PF00160">
    <property type="entry name" value="Pro_isomerase"/>
    <property type="match status" value="1"/>
</dbReference>
<feature type="domain" description="PPIase cyclophilin-type" evidence="4">
    <location>
        <begin position="15"/>
        <end position="142"/>
    </location>
</feature>
<accession>A0A1Q9ESD3</accession>
<dbReference type="SUPFAM" id="SSF50891">
    <property type="entry name" value="Cyclophilin-like"/>
    <property type="match status" value="1"/>
</dbReference>
<dbReference type="AlphaFoldDB" id="A0A1Q9ESD3"/>
<dbReference type="InterPro" id="IPR002130">
    <property type="entry name" value="Cyclophilin-type_PPIase_dom"/>
</dbReference>
<dbReference type="PROSITE" id="PS00170">
    <property type="entry name" value="CSA_PPIASE_1"/>
    <property type="match status" value="1"/>
</dbReference>
<evidence type="ECO:0000313" key="6">
    <source>
        <dbReference type="EMBL" id="OLQ10308.1"/>
    </source>
</evidence>
<dbReference type="CDD" id="cd00170">
    <property type="entry name" value="SEC14"/>
    <property type="match status" value="1"/>
</dbReference>
<evidence type="ECO:0000256" key="1">
    <source>
        <dbReference type="ARBA" id="ARBA00013194"/>
    </source>
</evidence>
<dbReference type="InterPro" id="IPR020892">
    <property type="entry name" value="Cyclophilin-type_PPIase_CS"/>
</dbReference>
<dbReference type="PRINTS" id="PR00153">
    <property type="entry name" value="CSAPPISMRASE"/>
</dbReference>